<dbReference type="GO" id="GO:0042973">
    <property type="term" value="F:glucan endo-1,3-beta-D-glucosidase activity"/>
    <property type="evidence" value="ECO:0007669"/>
    <property type="project" value="UniProtKB-EC"/>
</dbReference>
<proteinExistence type="inferred from homology"/>
<dbReference type="Proteomes" id="UP000236630">
    <property type="component" value="Unassembled WGS sequence"/>
</dbReference>
<evidence type="ECO:0000256" key="1">
    <source>
        <dbReference type="ARBA" id="ARBA00000382"/>
    </source>
</evidence>
<keyword evidence="4" id="KW-0378">Hydrolase</keyword>
<feature type="chain" id="PRO_5014126124" description="glucan endo-1,3-beta-D-glucosidase" evidence="7">
    <location>
        <begin position="22"/>
        <end position="64"/>
    </location>
</feature>
<keyword evidence="5" id="KW-0326">Glycosidase</keyword>
<evidence type="ECO:0000256" key="4">
    <source>
        <dbReference type="ARBA" id="ARBA00022801"/>
    </source>
</evidence>
<evidence type="ECO:0000256" key="3">
    <source>
        <dbReference type="ARBA" id="ARBA00012780"/>
    </source>
</evidence>
<evidence type="ECO:0000256" key="7">
    <source>
        <dbReference type="SAM" id="SignalP"/>
    </source>
</evidence>
<evidence type="ECO:0000256" key="5">
    <source>
        <dbReference type="ARBA" id="ARBA00023295"/>
    </source>
</evidence>
<keyword evidence="7" id="KW-0732">Signal</keyword>
<comment type="similarity">
    <text evidence="2 6">Belongs to the glycosyl hydrolase 17 family.</text>
</comment>
<protein>
    <recommendedName>
        <fullName evidence="3">glucan endo-1,3-beta-D-glucosidase</fullName>
        <ecNumber evidence="3">3.2.1.39</ecNumber>
    </recommendedName>
</protein>
<dbReference type="InterPro" id="IPR000490">
    <property type="entry name" value="Glyco_hydro_17"/>
</dbReference>
<gene>
    <name evidence="8" type="ORF">CUMW_205180</name>
</gene>
<comment type="caution">
    <text evidence="8">The sequence shown here is derived from an EMBL/GenBank/DDBJ whole genome shotgun (WGS) entry which is preliminary data.</text>
</comment>
<dbReference type="AlphaFoldDB" id="A0A2H5Q867"/>
<evidence type="ECO:0000256" key="2">
    <source>
        <dbReference type="ARBA" id="ARBA00008773"/>
    </source>
</evidence>
<organism evidence="8 9">
    <name type="scientific">Citrus unshiu</name>
    <name type="common">Satsuma mandarin</name>
    <name type="synonym">Citrus nobilis var. unshiu</name>
    <dbReference type="NCBI Taxonomy" id="55188"/>
    <lineage>
        <taxon>Eukaryota</taxon>
        <taxon>Viridiplantae</taxon>
        <taxon>Streptophyta</taxon>
        <taxon>Embryophyta</taxon>
        <taxon>Tracheophyta</taxon>
        <taxon>Spermatophyta</taxon>
        <taxon>Magnoliopsida</taxon>
        <taxon>eudicotyledons</taxon>
        <taxon>Gunneridae</taxon>
        <taxon>Pentapetalae</taxon>
        <taxon>rosids</taxon>
        <taxon>malvids</taxon>
        <taxon>Sapindales</taxon>
        <taxon>Rutaceae</taxon>
        <taxon>Aurantioideae</taxon>
        <taxon>Citrus</taxon>
    </lineage>
</organism>
<evidence type="ECO:0000256" key="6">
    <source>
        <dbReference type="RuleBase" id="RU004335"/>
    </source>
</evidence>
<dbReference type="SUPFAM" id="SSF51445">
    <property type="entry name" value="(Trans)glycosidases"/>
    <property type="match status" value="1"/>
</dbReference>
<evidence type="ECO:0000313" key="8">
    <source>
        <dbReference type="EMBL" id="GAY60829.1"/>
    </source>
</evidence>
<comment type="catalytic activity">
    <reaction evidence="1">
        <text>Hydrolysis of (1-&gt;3)-beta-D-glucosidic linkages in (1-&gt;3)-beta-D-glucans.</text>
        <dbReference type="EC" id="3.2.1.39"/>
    </reaction>
</comment>
<dbReference type="GO" id="GO:0005975">
    <property type="term" value="P:carbohydrate metabolic process"/>
    <property type="evidence" value="ECO:0007669"/>
    <property type="project" value="InterPro"/>
</dbReference>
<evidence type="ECO:0000313" key="9">
    <source>
        <dbReference type="Proteomes" id="UP000236630"/>
    </source>
</evidence>
<reference evidence="8 9" key="1">
    <citation type="journal article" date="2017" name="Front. Genet.">
        <title>Draft sequencing of the heterozygous diploid genome of Satsuma (Citrus unshiu Marc.) using a hybrid assembly approach.</title>
        <authorList>
            <person name="Shimizu T."/>
            <person name="Tanizawa Y."/>
            <person name="Mochizuki T."/>
            <person name="Nagasaki H."/>
            <person name="Yoshioka T."/>
            <person name="Toyoda A."/>
            <person name="Fujiyama A."/>
            <person name="Kaminuma E."/>
            <person name="Nakamura Y."/>
        </authorList>
    </citation>
    <scope>NUCLEOTIDE SEQUENCE [LARGE SCALE GENOMIC DNA]</scope>
    <source>
        <strain evidence="9">cv. Miyagawa wase</strain>
    </source>
</reference>
<dbReference type="Gene3D" id="3.20.20.80">
    <property type="entry name" value="Glycosidases"/>
    <property type="match status" value="1"/>
</dbReference>
<feature type="signal peptide" evidence="7">
    <location>
        <begin position="1"/>
        <end position="21"/>
    </location>
</feature>
<accession>A0A2H5Q867</accession>
<dbReference type="Pfam" id="PF00332">
    <property type="entry name" value="Glyco_hydro_17"/>
    <property type="match status" value="1"/>
</dbReference>
<dbReference type="EC" id="3.2.1.39" evidence="3"/>
<dbReference type="EMBL" id="BDQV01000248">
    <property type="protein sequence ID" value="GAY60829.1"/>
    <property type="molecule type" value="Genomic_DNA"/>
</dbReference>
<dbReference type="InterPro" id="IPR017853">
    <property type="entry name" value="GH"/>
</dbReference>
<keyword evidence="9" id="KW-1185">Reference proteome</keyword>
<name>A0A2H5Q867_CITUN</name>
<sequence length="64" mass="7110">MVSIILLQLGLLVATLDTTSAQIGVCYGMLGDNLLSKSNVIALYNQNNIRKMRIYVELLESFYA</sequence>